<name>A0AC34F064_9BILA</name>
<protein>
    <submittedName>
        <fullName evidence="2">MIF4G domain-containing protein</fullName>
    </submittedName>
</protein>
<dbReference type="Proteomes" id="UP000887579">
    <property type="component" value="Unplaced"/>
</dbReference>
<dbReference type="WBParaSite" id="ES5_v2.g10359.t1">
    <property type="protein sequence ID" value="ES5_v2.g10359.t1"/>
    <property type="gene ID" value="ES5_v2.g10359"/>
</dbReference>
<accession>A0AC34F064</accession>
<proteinExistence type="predicted"/>
<sequence length="643" mass="74894">MYKNFLETAATFKALDQYFDGDNSKNNLWNKSAEINSKKFKDLNIFNSKENKKSDKTCSNLKNSSTLSLHISAYENSVVDVENEQDSDENACSFKQNKFVKSYWKSFKDFGSTTKNPFEMSRQQIDGATEPEIMQFKASKKLLNPNMSSSDSQLQAMNIFPKMPLSLAEEKKSEMLQAVNEVSSEAKNLHFSENKHEEIEFKHLEDDEKEKFINPSSNKLDQRHSMPDSSNKLEFKTREKICFTSSQDAEIHKLEDKVESSLASISEKEKSENLEVVSKENRSSLIQKYEKKLEEFFNVPKNAEDISKQTYSRELILLLHEINKTLNLFPCPVLENELQRIGIDRASVTVSYPSNRYAGSKVIRFRATGRKQRSLQRVNIDRTRCGNPFQNLHRWEQQVFREKKLKEAAIDLLNNLTSKNLGDSSVEIMIKSVYEEYEEIFDAIVDPIFKKVIENPDSAGFYADFCLELQKIEQRIVKKIIRPYLFWAIIKKSESSFDTYSFEEWKKQIKRNIVEEQNIADKKELAEAHQQLQDMNSKEKQRMIGSLTFVIHLFKVDLLKHRHIEDCVVTLVRSAERNPSEFMIKCVIAFIKHLGLIIAQKEEDTSKFDGYVTYVLNKFEGMAKNWLKFMFADLKQLQANKWV</sequence>
<organism evidence="1 2">
    <name type="scientific">Panagrolaimus sp. ES5</name>
    <dbReference type="NCBI Taxonomy" id="591445"/>
    <lineage>
        <taxon>Eukaryota</taxon>
        <taxon>Metazoa</taxon>
        <taxon>Ecdysozoa</taxon>
        <taxon>Nematoda</taxon>
        <taxon>Chromadorea</taxon>
        <taxon>Rhabditida</taxon>
        <taxon>Tylenchina</taxon>
        <taxon>Panagrolaimomorpha</taxon>
        <taxon>Panagrolaimoidea</taxon>
        <taxon>Panagrolaimidae</taxon>
        <taxon>Panagrolaimus</taxon>
    </lineage>
</organism>
<evidence type="ECO:0000313" key="2">
    <source>
        <dbReference type="WBParaSite" id="ES5_v2.g10359.t1"/>
    </source>
</evidence>
<evidence type="ECO:0000313" key="1">
    <source>
        <dbReference type="Proteomes" id="UP000887579"/>
    </source>
</evidence>
<reference evidence="2" key="1">
    <citation type="submission" date="2022-11" db="UniProtKB">
        <authorList>
            <consortium name="WormBaseParasite"/>
        </authorList>
    </citation>
    <scope>IDENTIFICATION</scope>
</reference>